<accession>A0A2H3JWD9</accession>
<organism evidence="2 3">
    <name type="scientific">Wolfiporia cocos (strain MD-104)</name>
    <name type="common">Brown rot fungus</name>
    <dbReference type="NCBI Taxonomy" id="742152"/>
    <lineage>
        <taxon>Eukaryota</taxon>
        <taxon>Fungi</taxon>
        <taxon>Dikarya</taxon>
        <taxon>Basidiomycota</taxon>
        <taxon>Agaricomycotina</taxon>
        <taxon>Agaricomycetes</taxon>
        <taxon>Polyporales</taxon>
        <taxon>Phaeolaceae</taxon>
        <taxon>Wolfiporia</taxon>
    </lineage>
</organism>
<dbReference type="Proteomes" id="UP000218811">
    <property type="component" value="Unassembled WGS sequence"/>
</dbReference>
<gene>
    <name evidence="2" type="ORF">WOLCODRAFT_144912</name>
</gene>
<feature type="region of interest" description="Disordered" evidence="1">
    <location>
        <begin position="39"/>
        <end position="63"/>
    </location>
</feature>
<feature type="compositionally biased region" description="Basic and acidic residues" evidence="1">
    <location>
        <begin position="39"/>
        <end position="48"/>
    </location>
</feature>
<evidence type="ECO:0000313" key="2">
    <source>
        <dbReference type="EMBL" id="PCH44303.1"/>
    </source>
</evidence>
<sequence>MSSTGLRQDLLRTVRPVPLAPSRKAAIASTVKVVVPERTLRQSRDLSRKSAAIAGTEKPTDRSRVAISRADVQPRKVQPRSEKPPAIATQHVRPGTAGVNASKLEGTVSRAVKKSVDRSVPSFARPTTASSARAGVHVHPPARRGRSSMGSPTVGVASPKSTHASSRVFSAFGRCIPVAQKSSNIAAQGVKGGDKENVRARKVATDTARASRIPVLVAARPKRRTLGDVSTNVPESIVKPAAIKKAICIEVAIHQSELNCGSVECQGEPATVAGTEDIQVLSRLFMTPCESDAEDEDDGDNADDIDNPALFKLGADGFVESAEGRDFPTLVDVVAVRNLAENVVKTIAVSFISGEPARISRLAPLKVKNAVQHDVQIPKAGRNGTQDKDIRKAGRENSEDKFTALSGVHAELSAQGKHVIVQKKRNTSLKGVMVDSVVSSDDVVNNECSTKQVEGRSSINAEFDENVASGKSEVTGCVGEGVLDQDVLAGGVHASEKVDDAGLAVCIIPNGAISEHTSEAIPIEEVVTGSEGMKTETARNDGENDREKTDVPSDNGKNDGRTSETKKDKSYVVRADEDEETKISVDELWEETMGAPVNPYEFDVPLPNFLHKTINAEGSCWSPVFDVSIEVSDSQFALSNWDNGEEYLPPESASEEALSAMLATPVFLGHFELAVPELLTPASANVLVHHPSSPKDALSPLCILWDDIFYAALHDQESTWVTEKTIRNSNSLTLSQVPKTDAGGSTGNNWVEHLAYPKKNH</sequence>
<reference evidence="2 3" key="1">
    <citation type="journal article" date="2012" name="Science">
        <title>The Paleozoic origin of enzymatic lignin decomposition reconstructed from 31 fungal genomes.</title>
        <authorList>
            <person name="Floudas D."/>
            <person name="Binder M."/>
            <person name="Riley R."/>
            <person name="Barry K."/>
            <person name="Blanchette R.A."/>
            <person name="Henrissat B."/>
            <person name="Martinez A.T."/>
            <person name="Otillar R."/>
            <person name="Spatafora J.W."/>
            <person name="Yadav J.S."/>
            <person name="Aerts A."/>
            <person name="Benoit I."/>
            <person name="Boyd A."/>
            <person name="Carlson A."/>
            <person name="Copeland A."/>
            <person name="Coutinho P.M."/>
            <person name="de Vries R.P."/>
            <person name="Ferreira P."/>
            <person name="Findley K."/>
            <person name="Foster B."/>
            <person name="Gaskell J."/>
            <person name="Glotzer D."/>
            <person name="Gorecki P."/>
            <person name="Heitman J."/>
            <person name="Hesse C."/>
            <person name="Hori C."/>
            <person name="Igarashi K."/>
            <person name="Jurgens J.A."/>
            <person name="Kallen N."/>
            <person name="Kersten P."/>
            <person name="Kohler A."/>
            <person name="Kuees U."/>
            <person name="Kumar T.K.A."/>
            <person name="Kuo A."/>
            <person name="LaButti K."/>
            <person name="Larrondo L.F."/>
            <person name="Lindquist E."/>
            <person name="Ling A."/>
            <person name="Lombard V."/>
            <person name="Lucas S."/>
            <person name="Lundell T."/>
            <person name="Martin R."/>
            <person name="McLaughlin D.J."/>
            <person name="Morgenstern I."/>
            <person name="Morin E."/>
            <person name="Murat C."/>
            <person name="Nagy L.G."/>
            <person name="Nolan M."/>
            <person name="Ohm R.A."/>
            <person name="Patyshakuliyeva A."/>
            <person name="Rokas A."/>
            <person name="Ruiz-Duenas F.J."/>
            <person name="Sabat G."/>
            <person name="Salamov A."/>
            <person name="Samejima M."/>
            <person name="Schmutz J."/>
            <person name="Slot J.C."/>
            <person name="St John F."/>
            <person name="Stenlid J."/>
            <person name="Sun H."/>
            <person name="Sun S."/>
            <person name="Syed K."/>
            <person name="Tsang A."/>
            <person name="Wiebenga A."/>
            <person name="Young D."/>
            <person name="Pisabarro A."/>
            <person name="Eastwood D.C."/>
            <person name="Martin F."/>
            <person name="Cullen D."/>
            <person name="Grigoriev I.V."/>
            <person name="Hibbett D.S."/>
        </authorList>
    </citation>
    <scope>NUCLEOTIDE SEQUENCE [LARGE SCALE GENOMIC DNA]</scope>
    <source>
        <strain evidence="2 3">MD-104</strain>
    </source>
</reference>
<feature type="region of interest" description="Disordered" evidence="1">
    <location>
        <begin position="738"/>
        <end position="761"/>
    </location>
</feature>
<dbReference type="EMBL" id="KB468157">
    <property type="protein sequence ID" value="PCH44303.1"/>
    <property type="molecule type" value="Genomic_DNA"/>
</dbReference>
<feature type="region of interest" description="Disordered" evidence="1">
    <location>
        <begin position="119"/>
        <end position="161"/>
    </location>
</feature>
<proteinExistence type="predicted"/>
<evidence type="ECO:0000313" key="3">
    <source>
        <dbReference type="Proteomes" id="UP000218811"/>
    </source>
</evidence>
<feature type="compositionally biased region" description="Basic and acidic residues" evidence="1">
    <location>
        <begin position="533"/>
        <end position="573"/>
    </location>
</feature>
<dbReference type="AlphaFoldDB" id="A0A2H3JWD9"/>
<evidence type="ECO:0000256" key="1">
    <source>
        <dbReference type="SAM" id="MobiDB-lite"/>
    </source>
</evidence>
<feature type="region of interest" description="Disordered" evidence="1">
    <location>
        <begin position="526"/>
        <end position="573"/>
    </location>
</feature>
<keyword evidence="3" id="KW-1185">Reference proteome</keyword>
<protein>
    <submittedName>
        <fullName evidence="2">Uncharacterized protein</fullName>
    </submittedName>
</protein>
<name>A0A2H3JWD9_WOLCO</name>